<dbReference type="RefSeq" id="WP_156805572.1">
    <property type="nucleotide sequence ID" value="NZ_JBHSOJ010000031.1"/>
</dbReference>
<comment type="caution">
    <text evidence="5">The sequence shown here is derived from an EMBL/GenBank/DDBJ whole genome shotgun (WGS) entry which is preliminary data.</text>
</comment>
<name>A0ABW0UEC4_9STRE</name>
<dbReference type="InterPro" id="IPR003439">
    <property type="entry name" value="ABC_transporter-like_ATP-bd"/>
</dbReference>
<evidence type="ECO:0000259" key="4">
    <source>
        <dbReference type="SMART" id="SM00382"/>
    </source>
</evidence>
<evidence type="ECO:0000313" key="5">
    <source>
        <dbReference type="EMBL" id="MFC5631932.1"/>
    </source>
</evidence>
<accession>A0ABW0UEC4</accession>
<evidence type="ECO:0000256" key="2">
    <source>
        <dbReference type="ARBA" id="ARBA00022741"/>
    </source>
</evidence>
<gene>
    <name evidence="5" type="ORF">ACFPQ3_10355</name>
</gene>
<sequence length="162" mass="17874">MKVIEVKDLSFSFGKHHIFKELNLSLDSGEIVGIIGKNGSGKSALFKLIAGLIKPKKGEVWVNGVEIGNSTKFAENIGVLIEEPSFLPELTAFDNLALLLSINQKVSKEVVEKALDAKEDLLRLAEKLIEEIPDYLLGIAALMTAINTSKQKKRKPKPRKHK</sequence>
<dbReference type="SMART" id="SM00382">
    <property type="entry name" value="AAA"/>
    <property type="match status" value="1"/>
</dbReference>
<dbReference type="Pfam" id="PF00005">
    <property type="entry name" value="ABC_tran"/>
    <property type="match status" value="1"/>
</dbReference>
<keyword evidence="3 5" id="KW-0067">ATP-binding</keyword>
<dbReference type="InterPro" id="IPR051782">
    <property type="entry name" value="ABC_Transporter_VariousFunc"/>
</dbReference>
<dbReference type="PANTHER" id="PTHR42939">
    <property type="entry name" value="ABC TRANSPORTER ATP-BINDING PROTEIN ALBC-RELATED"/>
    <property type="match status" value="1"/>
</dbReference>
<dbReference type="Proteomes" id="UP001596110">
    <property type="component" value="Unassembled WGS sequence"/>
</dbReference>
<keyword evidence="1" id="KW-0813">Transport</keyword>
<dbReference type="SUPFAM" id="SSF52540">
    <property type="entry name" value="P-loop containing nucleoside triphosphate hydrolases"/>
    <property type="match status" value="1"/>
</dbReference>
<dbReference type="GO" id="GO:0005524">
    <property type="term" value="F:ATP binding"/>
    <property type="evidence" value="ECO:0007669"/>
    <property type="project" value="UniProtKB-KW"/>
</dbReference>
<evidence type="ECO:0000256" key="3">
    <source>
        <dbReference type="ARBA" id="ARBA00022840"/>
    </source>
</evidence>
<feature type="domain" description="AAA+ ATPase" evidence="4">
    <location>
        <begin position="28"/>
        <end position="134"/>
    </location>
</feature>
<dbReference type="Gene3D" id="3.40.50.300">
    <property type="entry name" value="P-loop containing nucleotide triphosphate hydrolases"/>
    <property type="match status" value="1"/>
</dbReference>
<protein>
    <submittedName>
        <fullName evidence="5">ATP-binding cassette domain-containing protein</fullName>
    </submittedName>
</protein>
<keyword evidence="2" id="KW-0547">Nucleotide-binding</keyword>
<evidence type="ECO:0000256" key="1">
    <source>
        <dbReference type="ARBA" id="ARBA00022448"/>
    </source>
</evidence>
<proteinExistence type="predicted"/>
<dbReference type="InterPro" id="IPR003593">
    <property type="entry name" value="AAA+_ATPase"/>
</dbReference>
<dbReference type="PANTHER" id="PTHR42939:SF1">
    <property type="entry name" value="ABC TRANSPORTER ATP-BINDING PROTEIN ALBC-RELATED"/>
    <property type="match status" value="1"/>
</dbReference>
<dbReference type="EMBL" id="JBHSOJ010000031">
    <property type="protein sequence ID" value="MFC5631932.1"/>
    <property type="molecule type" value="Genomic_DNA"/>
</dbReference>
<reference evidence="6" key="1">
    <citation type="journal article" date="2019" name="Int. J. Syst. Evol. Microbiol.">
        <title>The Global Catalogue of Microorganisms (GCM) 10K type strain sequencing project: providing services to taxonomists for standard genome sequencing and annotation.</title>
        <authorList>
            <consortium name="The Broad Institute Genomics Platform"/>
            <consortium name="The Broad Institute Genome Sequencing Center for Infectious Disease"/>
            <person name="Wu L."/>
            <person name="Ma J."/>
        </authorList>
    </citation>
    <scope>NUCLEOTIDE SEQUENCE [LARGE SCALE GENOMIC DNA]</scope>
    <source>
        <strain evidence="6">DT43</strain>
    </source>
</reference>
<keyword evidence="6" id="KW-1185">Reference proteome</keyword>
<dbReference type="InterPro" id="IPR027417">
    <property type="entry name" value="P-loop_NTPase"/>
</dbReference>
<organism evidence="5 6">
    <name type="scientific">Streptococcus caledonicus</name>
    <dbReference type="NCBI Taxonomy" id="2614158"/>
    <lineage>
        <taxon>Bacteria</taxon>
        <taxon>Bacillati</taxon>
        <taxon>Bacillota</taxon>
        <taxon>Bacilli</taxon>
        <taxon>Lactobacillales</taxon>
        <taxon>Streptococcaceae</taxon>
        <taxon>Streptococcus</taxon>
    </lineage>
</organism>
<evidence type="ECO:0000313" key="6">
    <source>
        <dbReference type="Proteomes" id="UP001596110"/>
    </source>
</evidence>